<comment type="caution">
    <text evidence="1">The sequence shown here is derived from an EMBL/GenBank/DDBJ whole genome shotgun (WGS) entry which is preliminary data.</text>
</comment>
<sequence>MTAEERARVDIVEEMEDQKAFRALLAGDMDSAPQIDSVPVSPSEADALRQDVADVATIDNYTRVPILCLELLCSAAWIGWTVEALTSSESAKKMRL</sequence>
<keyword evidence="2" id="KW-1185">Reference proteome</keyword>
<dbReference type="GeneID" id="64629929"/>
<evidence type="ECO:0000313" key="1">
    <source>
        <dbReference type="EMBL" id="KAG1814678.1"/>
    </source>
</evidence>
<proteinExistence type="predicted"/>
<dbReference type="Proteomes" id="UP000807769">
    <property type="component" value="Unassembled WGS sequence"/>
</dbReference>
<evidence type="ECO:0000313" key="2">
    <source>
        <dbReference type="Proteomes" id="UP000807769"/>
    </source>
</evidence>
<name>A0A9P7E955_9AGAM</name>
<dbReference type="OrthoDB" id="5577072at2759"/>
<accession>A0A9P7E955</accession>
<dbReference type="RefSeq" id="XP_041192014.1">
    <property type="nucleotide sequence ID" value="XM_041335912.1"/>
</dbReference>
<reference evidence="1" key="1">
    <citation type="journal article" date="2020" name="New Phytol.">
        <title>Comparative genomics reveals dynamic genome evolution in host specialist ectomycorrhizal fungi.</title>
        <authorList>
            <person name="Lofgren L.A."/>
            <person name="Nguyen N.H."/>
            <person name="Vilgalys R."/>
            <person name="Ruytinx J."/>
            <person name="Liao H.L."/>
            <person name="Branco S."/>
            <person name="Kuo A."/>
            <person name="LaButti K."/>
            <person name="Lipzen A."/>
            <person name="Andreopoulos W."/>
            <person name="Pangilinan J."/>
            <person name="Riley R."/>
            <person name="Hundley H."/>
            <person name="Na H."/>
            <person name="Barry K."/>
            <person name="Grigoriev I.V."/>
            <person name="Stajich J.E."/>
            <person name="Kennedy P.G."/>
        </authorList>
    </citation>
    <scope>NUCLEOTIDE SEQUENCE</scope>
    <source>
        <strain evidence="1">MN1</strain>
    </source>
</reference>
<gene>
    <name evidence="1" type="ORF">BJ212DRAFT_1361336</name>
</gene>
<organism evidence="1 2">
    <name type="scientific">Suillus subaureus</name>
    <dbReference type="NCBI Taxonomy" id="48587"/>
    <lineage>
        <taxon>Eukaryota</taxon>
        <taxon>Fungi</taxon>
        <taxon>Dikarya</taxon>
        <taxon>Basidiomycota</taxon>
        <taxon>Agaricomycotina</taxon>
        <taxon>Agaricomycetes</taxon>
        <taxon>Agaricomycetidae</taxon>
        <taxon>Boletales</taxon>
        <taxon>Suillineae</taxon>
        <taxon>Suillaceae</taxon>
        <taxon>Suillus</taxon>
    </lineage>
</organism>
<dbReference type="EMBL" id="JABBWG010000020">
    <property type="protein sequence ID" value="KAG1814678.1"/>
    <property type="molecule type" value="Genomic_DNA"/>
</dbReference>
<dbReference type="AlphaFoldDB" id="A0A9P7E955"/>
<protein>
    <submittedName>
        <fullName evidence="1">Uncharacterized protein</fullName>
    </submittedName>
</protein>